<accession>A0A9Q1Q4Z5</accession>
<evidence type="ECO:0000313" key="1">
    <source>
        <dbReference type="EMBL" id="KAJ8429358.1"/>
    </source>
</evidence>
<name>A0A9Q1Q4Z5_9CARY</name>
<keyword evidence="2" id="KW-1185">Reference proteome</keyword>
<sequence>MGRGGNDHPCHQIDKGQISYAQTTKFSVGRAAYTLDSIPKSRAHSALLPPISIPANVIGFRSMPTSSAGKPSPLKAPLLPKVTIIEPVRTPQLLGSPPLHDILDKDNSSTLMSLANLEDNIFLARPTQGINHKVPINEDPLNAMEEDMPQNPNENIYEDSQDLPVMRRIWWIPFSIWTLYKIWKCPLNLLRNERQRREMKGSPGLLLN</sequence>
<protein>
    <submittedName>
        <fullName evidence="1">Uncharacterized protein</fullName>
    </submittedName>
</protein>
<dbReference type="EMBL" id="JAKOGI010000901">
    <property type="protein sequence ID" value="KAJ8429358.1"/>
    <property type="molecule type" value="Genomic_DNA"/>
</dbReference>
<evidence type="ECO:0000313" key="2">
    <source>
        <dbReference type="Proteomes" id="UP001153076"/>
    </source>
</evidence>
<reference evidence="1" key="1">
    <citation type="submission" date="2022-04" db="EMBL/GenBank/DDBJ databases">
        <title>Carnegiea gigantea Genome sequencing and assembly v2.</title>
        <authorList>
            <person name="Copetti D."/>
            <person name="Sanderson M.J."/>
            <person name="Burquez A."/>
            <person name="Wojciechowski M.F."/>
        </authorList>
    </citation>
    <scope>NUCLEOTIDE SEQUENCE</scope>
    <source>
        <strain evidence="1">SGP5-SGP5p</strain>
        <tissue evidence="1">Aerial part</tissue>
    </source>
</reference>
<proteinExistence type="predicted"/>
<dbReference type="Proteomes" id="UP001153076">
    <property type="component" value="Unassembled WGS sequence"/>
</dbReference>
<organism evidence="1 2">
    <name type="scientific">Carnegiea gigantea</name>
    <dbReference type="NCBI Taxonomy" id="171969"/>
    <lineage>
        <taxon>Eukaryota</taxon>
        <taxon>Viridiplantae</taxon>
        <taxon>Streptophyta</taxon>
        <taxon>Embryophyta</taxon>
        <taxon>Tracheophyta</taxon>
        <taxon>Spermatophyta</taxon>
        <taxon>Magnoliopsida</taxon>
        <taxon>eudicotyledons</taxon>
        <taxon>Gunneridae</taxon>
        <taxon>Pentapetalae</taxon>
        <taxon>Caryophyllales</taxon>
        <taxon>Cactineae</taxon>
        <taxon>Cactaceae</taxon>
        <taxon>Cactoideae</taxon>
        <taxon>Echinocereeae</taxon>
        <taxon>Carnegiea</taxon>
    </lineage>
</organism>
<dbReference type="AlphaFoldDB" id="A0A9Q1Q4Z5"/>
<comment type="caution">
    <text evidence="1">The sequence shown here is derived from an EMBL/GenBank/DDBJ whole genome shotgun (WGS) entry which is preliminary data.</text>
</comment>
<gene>
    <name evidence="1" type="ORF">Cgig2_021329</name>
</gene>